<reference evidence="1" key="1">
    <citation type="submission" date="2023-07" db="EMBL/GenBank/DDBJ databases">
        <title>Dynamics of blaOXA-23 gene transmission in Acinetobacter spp. from contaminated veterinary surfaces.</title>
        <authorList>
            <person name="Moreira Da Silva J."/>
            <person name="Menezes J."/>
            <person name="Fernandes L."/>
            <person name="Marques C."/>
            <person name="Amaral A."/>
            <person name="Timofte D."/>
            <person name="Pomba C."/>
        </authorList>
    </citation>
    <scope>NUCLEOTIDE SEQUENCE</scope>
    <source>
        <strain evidence="1">CMVB11Z4A1</strain>
    </source>
</reference>
<dbReference type="Proteomes" id="UP001242129">
    <property type="component" value="Unassembled WGS sequence"/>
</dbReference>
<evidence type="ECO:0000313" key="2">
    <source>
        <dbReference type="Proteomes" id="UP001242129"/>
    </source>
</evidence>
<organism evidence="1 2">
    <name type="scientific">Acinetobacter lwoffii</name>
    <dbReference type="NCBI Taxonomy" id="28090"/>
    <lineage>
        <taxon>Bacteria</taxon>
        <taxon>Pseudomonadati</taxon>
        <taxon>Pseudomonadota</taxon>
        <taxon>Gammaproteobacteria</taxon>
        <taxon>Moraxellales</taxon>
        <taxon>Moraxellaceae</taxon>
        <taxon>Acinetobacter</taxon>
    </lineage>
</organism>
<evidence type="ECO:0000313" key="1">
    <source>
        <dbReference type="EMBL" id="MDP1448681.1"/>
    </source>
</evidence>
<proteinExistence type="predicted"/>
<sequence length="381" mass="43399">MPITYTLNTDLERLAKIRLDSLSLKSKANGDYVLQLFNWQKRYIPSQPRKFSSSSHLVVPTELSQGYKNLKEAIQKGENINGYLSSNLNDANYADGFLNHFGLYHFHLGVGLETSGKSNGYIKRTRDIALAKVTDEEVIIILIEDHNHHSNPDIWFDPKYIQILHDEFPESIKKFKINGMIVSNPITTADDFRKLRKVNLNVSVTTADGTSYMTPGGGVSASGHSTEAVMQMLSLKRRIHCLEKNIFSSLIDFIPNQLGKCTLNLIDLDNNLSLFEVKYNVFKKALLIIDEQENKLRLLSFNGIYSINISSFHKVKEVIFIKFSDGSNSAKEYILSTHKNYTSLFHLRNKVAQEIFSIEKKLNENFKLNILTKDIGIIIYP</sequence>
<gene>
    <name evidence="1" type="ORF">Q8G51_13005</name>
</gene>
<accession>A0AAW8ATF3</accession>
<comment type="caution">
    <text evidence="1">The sequence shown here is derived from an EMBL/GenBank/DDBJ whole genome shotgun (WGS) entry which is preliminary data.</text>
</comment>
<protein>
    <submittedName>
        <fullName evidence="1">Uncharacterized protein</fullName>
    </submittedName>
</protein>
<dbReference type="EMBL" id="JAUUUS010000302">
    <property type="protein sequence ID" value="MDP1448681.1"/>
    <property type="molecule type" value="Genomic_DNA"/>
</dbReference>
<name>A0AAW8ATF3_ACILW</name>
<dbReference type="AlphaFoldDB" id="A0AAW8ATF3"/>
<dbReference type="RefSeq" id="WP_005102059.1">
    <property type="nucleotide sequence ID" value="NZ_JAUUUS010000302.1"/>
</dbReference>